<dbReference type="CDD" id="cd04905">
    <property type="entry name" value="ACT_CM-PDT"/>
    <property type="match status" value="1"/>
</dbReference>
<evidence type="ECO:0000256" key="9">
    <source>
        <dbReference type="ARBA" id="ARBA00022490"/>
    </source>
</evidence>
<dbReference type="PANTHER" id="PTHR21022:SF19">
    <property type="entry name" value="PREPHENATE DEHYDRATASE-RELATED"/>
    <property type="match status" value="1"/>
</dbReference>
<feature type="site" description="Essential for prephenate dehydratase activity" evidence="19">
    <location>
        <position position="283"/>
    </location>
</feature>
<dbReference type="Gene3D" id="3.30.70.260">
    <property type="match status" value="1"/>
</dbReference>
<reference evidence="23 24" key="1">
    <citation type="submission" date="2019-08" db="EMBL/GenBank/DDBJ databases">
        <title>Deep-cultivation of Planctomycetes and their phenomic and genomic characterization uncovers novel biology.</title>
        <authorList>
            <person name="Wiegand S."/>
            <person name="Jogler M."/>
            <person name="Boedeker C."/>
            <person name="Pinto D."/>
            <person name="Vollmers J."/>
            <person name="Rivas-Marin E."/>
            <person name="Kohn T."/>
            <person name="Peeters S.H."/>
            <person name="Heuer A."/>
            <person name="Rast P."/>
            <person name="Oberbeckmann S."/>
            <person name="Bunk B."/>
            <person name="Jeske O."/>
            <person name="Meyerdierks A."/>
            <person name="Storesund J.E."/>
            <person name="Kallscheuer N."/>
            <person name="Luecker S."/>
            <person name="Lage O.M."/>
            <person name="Pohl T."/>
            <person name="Merkel B.J."/>
            <person name="Hornburger P."/>
            <person name="Mueller R.-W."/>
            <person name="Bruemmer F."/>
            <person name="Labrenz M."/>
            <person name="Spormann A.M."/>
            <person name="Op den Camp H."/>
            <person name="Overmann J."/>
            <person name="Amann R."/>
            <person name="Jetten M.S.M."/>
            <person name="Mascher T."/>
            <person name="Medema M.H."/>
            <person name="Devos D.P."/>
            <person name="Kaster A.-K."/>
            <person name="Ovreas L."/>
            <person name="Rohde M."/>
            <person name="Galperin M.Y."/>
            <person name="Jogler C."/>
        </authorList>
    </citation>
    <scope>NUCLEOTIDE SEQUENCE [LARGE SCALE GENOMIC DNA]</scope>
    <source>
        <strain evidence="23 24">Pr1d</strain>
    </source>
</reference>
<feature type="domain" description="Prephenate dehydratase" evidence="21">
    <location>
        <begin position="116"/>
        <end position="290"/>
    </location>
</feature>
<evidence type="ECO:0000256" key="14">
    <source>
        <dbReference type="ARBA" id="ARBA00023239"/>
    </source>
</evidence>
<dbReference type="EC" id="4.2.1.51" evidence="7"/>
<accession>A0A5B9QL48</accession>
<dbReference type="CDD" id="cd13630">
    <property type="entry name" value="PBP2_PDT_1"/>
    <property type="match status" value="1"/>
</dbReference>
<evidence type="ECO:0000256" key="19">
    <source>
        <dbReference type="PIRSR" id="PIRSR001500-2"/>
    </source>
</evidence>
<sequence>MSNSLGVLNLETHTGSMAKKKKSKDSAEGSSHGARIPAQRQIDKLDREILALMNRRAELARKRSQNSQADSPDLRLALEHVVELGASDKNPLSADTVRSVFREIISGTQAASNRTRVAYLGPEFTYSHLAAIERFGQSAELVPVATIAAVFEEVERGHADYGLVPIENSTDGRVADALECLARSPVQICGEVPLRIRHCLLANCGRNEIERVYSKRQPLSQCRNWLSKHLPDVQLIEVSSSAEAARKAAAEPGSAAIASQQAGVNHGVAALTLGIEDNSDNVTRFAVIGMEIGKKTGKDKTAIVFEIDHQPGALADAMGIFKRQKLNMTWIESFPLPGQRGSYLFFVEFQGHASQLRARRALAALEKRALRLTVLGSYAQTEPIG</sequence>
<keyword evidence="15" id="KW-0511">Multifunctional enzyme</keyword>
<keyword evidence="13" id="KW-0413">Isomerase</keyword>
<dbReference type="InterPro" id="IPR008242">
    <property type="entry name" value="Chor_mutase/pphenate_deHydtase"/>
</dbReference>
<keyword evidence="12" id="KW-0584">Phenylalanine biosynthesis</keyword>
<comment type="function">
    <text evidence="2">Catalyzes the Claisen rearrangement of chorismate to prephenate and the decarboxylation/dehydration of prephenate to phenylpyruvate.</text>
</comment>
<evidence type="ECO:0000256" key="18">
    <source>
        <dbReference type="ARBA" id="ARBA00047848"/>
    </source>
</evidence>
<evidence type="ECO:0000256" key="11">
    <source>
        <dbReference type="ARBA" id="ARBA00023141"/>
    </source>
</evidence>
<dbReference type="InterPro" id="IPR036979">
    <property type="entry name" value="CM_dom_sf"/>
</dbReference>
<organism evidence="23 24">
    <name type="scientific">Bythopirellula goksoeyrii</name>
    <dbReference type="NCBI Taxonomy" id="1400387"/>
    <lineage>
        <taxon>Bacteria</taxon>
        <taxon>Pseudomonadati</taxon>
        <taxon>Planctomycetota</taxon>
        <taxon>Planctomycetia</taxon>
        <taxon>Pirellulales</taxon>
        <taxon>Lacipirellulaceae</taxon>
        <taxon>Bythopirellula</taxon>
    </lineage>
</organism>
<name>A0A5B9QL48_9BACT</name>
<dbReference type="InterPro" id="IPR036263">
    <property type="entry name" value="Chorismate_II_sf"/>
</dbReference>
<proteinExistence type="predicted"/>
<dbReference type="EC" id="5.4.99.5" evidence="6"/>
<dbReference type="NCBIfam" id="NF008865">
    <property type="entry name" value="PRK11898.1"/>
    <property type="match status" value="1"/>
</dbReference>
<evidence type="ECO:0000256" key="8">
    <source>
        <dbReference type="ARBA" id="ARBA00014401"/>
    </source>
</evidence>
<keyword evidence="24" id="KW-1185">Reference proteome</keyword>
<evidence type="ECO:0000256" key="4">
    <source>
        <dbReference type="ARBA" id="ARBA00004741"/>
    </source>
</evidence>
<dbReference type="SUPFAM" id="SSF48600">
    <property type="entry name" value="Chorismate mutase II"/>
    <property type="match status" value="1"/>
</dbReference>
<comment type="catalytic activity">
    <reaction evidence="1">
        <text>chorismate = prephenate</text>
        <dbReference type="Rhea" id="RHEA:13897"/>
        <dbReference type="ChEBI" id="CHEBI:29748"/>
        <dbReference type="ChEBI" id="CHEBI:29934"/>
        <dbReference type="EC" id="5.4.99.5"/>
    </reaction>
</comment>
<dbReference type="SUPFAM" id="SSF53850">
    <property type="entry name" value="Periplasmic binding protein-like II"/>
    <property type="match status" value="1"/>
</dbReference>
<dbReference type="Gene3D" id="3.40.190.10">
    <property type="entry name" value="Periplasmic binding protein-like II"/>
    <property type="match status" value="2"/>
</dbReference>
<dbReference type="Gene3D" id="1.20.59.10">
    <property type="entry name" value="Chorismate mutase"/>
    <property type="match status" value="1"/>
</dbReference>
<dbReference type="SMART" id="SM00830">
    <property type="entry name" value="CM_2"/>
    <property type="match status" value="1"/>
</dbReference>
<evidence type="ECO:0000256" key="6">
    <source>
        <dbReference type="ARBA" id="ARBA00012404"/>
    </source>
</evidence>
<comment type="catalytic activity">
    <reaction evidence="18">
        <text>prephenate + H(+) = 3-phenylpyruvate + CO2 + H2O</text>
        <dbReference type="Rhea" id="RHEA:21648"/>
        <dbReference type="ChEBI" id="CHEBI:15377"/>
        <dbReference type="ChEBI" id="CHEBI:15378"/>
        <dbReference type="ChEBI" id="CHEBI:16526"/>
        <dbReference type="ChEBI" id="CHEBI:18005"/>
        <dbReference type="ChEBI" id="CHEBI:29934"/>
        <dbReference type="EC" id="4.2.1.51"/>
    </reaction>
</comment>
<dbReference type="PANTHER" id="PTHR21022">
    <property type="entry name" value="PREPHENATE DEHYDRATASE P PROTEIN"/>
    <property type="match status" value="1"/>
</dbReference>
<evidence type="ECO:0000256" key="10">
    <source>
        <dbReference type="ARBA" id="ARBA00022605"/>
    </source>
</evidence>
<dbReference type="InterPro" id="IPR002912">
    <property type="entry name" value="ACT_dom"/>
</dbReference>
<evidence type="ECO:0000256" key="1">
    <source>
        <dbReference type="ARBA" id="ARBA00000824"/>
    </source>
</evidence>
<evidence type="ECO:0000259" key="22">
    <source>
        <dbReference type="PROSITE" id="PS51671"/>
    </source>
</evidence>
<feature type="compositionally biased region" description="Polar residues" evidence="20">
    <location>
        <begin position="1"/>
        <end position="14"/>
    </location>
</feature>
<dbReference type="RefSeq" id="WP_238476676.1">
    <property type="nucleotide sequence ID" value="NZ_CP042913.1"/>
</dbReference>
<dbReference type="InterPro" id="IPR002701">
    <property type="entry name" value="CM_II_prokaryot"/>
</dbReference>
<keyword evidence="10" id="KW-0028">Amino-acid biosynthesis</keyword>
<dbReference type="GO" id="GO:0004106">
    <property type="term" value="F:chorismate mutase activity"/>
    <property type="evidence" value="ECO:0007669"/>
    <property type="project" value="UniProtKB-EC"/>
</dbReference>
<comment type="pathway">
    <text evidence="4">Amino-acid biosynthesis; L-phenylalanine biosynthesis; phenylpyruvate from prephenate: step 1/1.</text>
</comment>
<dbReference type="Pfam" id="PF00800">
    <property type="entry name" value="PDT"/>
    <property type="match status" value="1"/>
</dbReference>
<keyword evidence="9" id="KW-0963">Cytoplasm</keyword>
<evidence type="ECO:0000256" key="5">
    <source>
        <dbReference type="ARBA" id="ARBA00004817"/>
    </source>
</evidence>
<dbReference type="GO" id="GO:0009094">
    <property type="term" value="P:L-phenylalanine biosynthetic process"/>
    <property type="evidence" value="ECO:0007669"/>
    <property type="project" value="UniProtKB-UniPathway"/>
</dbReference>
<comment type="subcellular location">
    <subcellularLocation>
        <location evidence="3">Cytoplasm</location>
    </subcellularLocation>
</comment>
<comment type="pathway">
    <text evidence="5">Metabolic intermediate biosynthesis; prephenate biosynthesis; prephenate from chorismate: step 1/1.</text>
</comment>
<dbReference type="EMBL" id="CP042913">
    <property type="protein sequence ID" value="QEG34803.1"/>
    <property type="molecule type" value="Genomic_DNA"/>
</dbReference>
<keyword evidence="11" id="KW-0057">Aromatic amino acid biosynthesis</keyword>
<evidence type="ECO:0000256" key="13">
    <source>
        <dbReference type="ARBA" id="ARBA00023235"/>
    </source>
</evidence>
<dbReference type="PROSITE" id="PS51671">
    <property type="entry name" value="ACT"/>
    <property type="match status" value="1"/>
</dbReference>
<dbReference type="PIRSF" id="PIRSF001500">
    <property type="entry name" value="Chor_mut_pdt_Ppr"/>
    <property type="match status" value="1"/>
</dbReference>
<evidence type="ECO:0000313" key="24">
    <source>
        <dbReference type="Proteomes" id="UP000323917"/>
    </source>
</evidence>
<evidence type="ECO:0000259" key="21">
    <source>
        <dbReference type="PROSITE" id="PS51171"/>
    </source>
</evidence>
<feature type="region of interest" description="Disordered" evidence="20">
    <location>
        <begin position="1"/>
        <end position="39"/>
    </location>
</feature>
<dbReference type="Proteomes" id="UP000323917">
    <property type="component" value="Chromosome"/>
</dbReference>
<keyword evidence="14 23" id="KW-0456">Lyase</keyword>
<dbReference type="AlphaFoldDB" id="A0A5B9QL48"/>
<dbReference type="KEGG" id="bgok:Pr1d_20870"/>
<evidence type="ECO:0000256" key="15">
    <source>
        <dbReference type="ARBA" id="ARBA00023268"/>
    </source>
</evidence>
<evidence type="ECO:0000256" key="20">
    <source>
        <dbReference type="SAM" id="MobiDB-lite"/>
    </source>
</evidence>
<protein>
    <recommendedName>
        <fullName evidence="8">Bifunctional chorismate mutase/prephenate dehydratase</fullName>
        <ecNumber evidence="7">4.2.1.51</ecNumber>
        <ecNumber evidence="6">5.4.99.5</ecNumber>
    </recommendedName>
    <alternativeName>
        <fullName evidence="17">Chorismate mutase-prephenate dehydratase</fullName>
    </alternativeName>
    <alternativeName>
        <fullName evidence="16">p-protein</fullName>
    </alternativeName>
</protein>
<evidence type="ECO:0000256" key="12">
    <source>
        <dbReference type="ARBA" id="ARBA00023222"/>
    </source>
</evidence>
<dbReference type="SUPFAM" id="SSF55021">
    <property type="entry name" value="ACT-like"/>
    <property type="match status" value="1"/>
</dbReference>
<gene>
    <name evidence="23" type="primary">pheA</name>
    <name evidence="23" type="ORF">Pr1d_20870</name>
</gene>
<dbReference type="InterPro" id="IPR001086">
    <property type="entry name" value="Preph_deHydtase"/>
</dbReference>
<dbReference type="UniPathway" id="UPA00121">
    <property type="reaction ID" value="UER00345"/>
</dbReference>
<evidence type="ECO:0000256" key="17">
    <source>
        <dbReference type="ARBA" id="ARBA00031520"/>
    </source>
</evidence>
<dbReference type="InterPro" id="IPR045865">
    <property type="entry name" value="ACT-like_dom_sf"/>
</dbReference>
<evidence type="ECO:0000313" key="23">
    <source>
        <dbReference type="EMBL" id="QEG34803.1"/>
    </source>
</evidence>
<evidence type="ECO:0000256" key="16">
    <source>
        <dbReference type="ARBA" id="ARBA00031175"/>
    </source>
</evidence>
<evidence type="ECO:0000256" key="7">
    <source>
        <dbReference type="ARBA" id="ARBA00013147"/>
    </source>
</evidence>
<dbReference type="UniPathway" id="UPA00120">
    <property type="reaction ID" value="UER00203"/>
</dbReference>
<dbReference type="GO" id="GO:0004664">
    <property type="term" value="F:prephenate dehydratase activity"/>
    <property type="evidence" value="ECO:0007669"/>
    <property type="project" value="UniProtKB-EC"/>
</dbReference>
<dbReference type="GO" id="GO:0046417">
    <property type="term" value="P:chorismate metabolic process"/>
    <property type="evidence" value="ECO:0007669"/>
    <property type="project" value="InterPro"/>
</dbReference>
<dbReference type="GO" id="GO:0005737">
    <property type="term" value="C:cytoplasm"/>
    <property type="evidence" value="ECO:0007669"/>
    <property type="project" value="UniProtKB-SubCell"/>
</dbReference>
<evidence type="ECO:0000256" key="3">
    <source>
        <dbReference type="ARBA" id="ARBA00004496"/>
    </source>
</evidence>
<feature type="domain" description="ACT" evidence="22">
    <location>
        <begin position="302"/>
        <end position="379"/>
    </location>
</feature>
<dbReference type="PROSITE" id="PS51171">
    <property type="entry name" value="PREPHENATE_DEHYDR_3"/>
    <property type="match status" value="1"/>
</dbReference>
<dbReference type="Pfam" id="PF01817">
    <property type="entry name" value="CM_2"/>
    <property type="match status" value="1"/>
</dbReference>
<evidence type="ECO:0000256" key="2">
    <source>
        <dbReference type="ARBA" id="ARBA00002364"/>
    </source>
</evidence>